<organism evidence="2 3">
    <name type="scientific">Candidatus Ruthenibacterium merdavium</name>
    <dbReference type="NCBI Taxonomy" id="2838752"/>
    <lineage>
        <taxon>Bacteria</taxon>
        <taxon>Bacillati</taxon>
        <taxon>Bacillota</taxon>
        <taxon>Clostridia</taxon>
        <taxon>Eubacteriales</taxon>
        <taxon>Oscillospiraceae</taxon>
        <taxon>Ruthenibacterium</taxon>
    </lineage>
</organism>
<dbReference type="AlphaFoldDB" id="A0A9D2Q1Q2"/>
<reference evidence="2" key="2">
    <citation type="submission" date="2021-04" db="EMBL/GenBank/DDBJ databases">
        <authorList>
            <person name="Gilroy R."/>
        </authorList>
    </citation>
    <scope>NUCLEOTIDE SEQUENCE</scope>
    <source>
        <strain evidence="2">5933</strain>
    </source>
</reference>
<comment type="caution">
    <text evidence="2">The sequence shown here is derived from an EMBL/GenBank/DDBJ whole genome shotgun (WGS) entry which is preliminary data.</text>
</comment>
<protein>
    <submittedName>
        <fullName evidence="2">M48 family metallopeptidase</fullName>
    </submittedName>
</protein>
<accession>A0A9D2Q1Q2</accession>
<feature type="domain" description="YgjP-like metallopeptidase" evidence="1">
    <location>
        <begin position="106"/>
        <end position="181"/>
    </location>
</feature>
<proteinExistence type="predicted"/>
<dbReference type="Gene3D" id="3.30.2010.10">
    <property type="entry name" value="Metalloproteases ('zincins'), catalytic domain"/>
    <property type="match status" value="1"/>
</dbReference>
<reference evidence="2" key="1">
    <citation type="journal article" date="2021" name="PeerJ">
        <title>Extensive microbial diversity within the chicken gut microbiome revealed by metagenomics and culture.</title>
        <authorList>
            <person name="Gilroy R."/>
            <person name="Ravi A."/>
            <person name="Getino M."/>
            <person name="Pursley I."/>
            <person name="Horton D.L."/>
            <person name="Alikhan N.F."/>
            <person name="Baker D."/>
            <person name="Gharbi K."/>
            <person name="Hall N."/>
            <person name="Watson M."/>
            <person name="Adriaenssens E.M."/>
            <person name="Foster-Nyarko E."/>
            <person name="Jarju S."/>
            <person name="Secka A."/>
            <person name="Antonio M."/>
            <person name="Oren A."/>
            <person name="Chaudhuri R.R."/>
            <person name="La Ragione R."/>
            <person name="Hildebrand F."/>
            <person name="Pallen M.J."/>
        </authorList>
    </citation>
    <scope>NUCLEOTIDE SEQUENCE</scope>
    <source>
        <strain evidence="2">5933</strain>
    </source>
</reference>
<evidence type="ECO:0000313" key="2">
    <source>
        <dbReference type="EMBL" id="HJC71264.1"/>
    </source>
</evidence>
<dbReference type="Proteomes" id="UP000823918">
    <property type="component" value="Unassembled WGS sequence"/>
</dbReference>
<evidence type="ECO:0000313" key="3">
    <source>
        <dbReference type="Proteomes" id="UP000823918"/>
    </source>
</evidence>
<dbReference type="PANTHER" id="PTHR30399">
    <property type="entry name" value="UNCHARACTERIZED PROTEIN YGJP"/>
    <property type="match status" value="1"/>
</dbReference>
<dbReference type="InterPro" id="IPR053136">
    <property type="entry name" value="UTP_pyrophosphatase-like"/>
</dbReference>
<evidence type="ECO:0000259" key="1">
    <source>
        <dbReference type="Pfam" id="PF01863"/>
    </source>
</evidence>
<dbReference type="EMBL" id="DWWA01000006">
    <property type="protein sequence ID" value="HJC71264.1"/>
    <property type="molecule type" value="Genomic_DNA"/>
</dbReference>
<sequence>MEVSKERISPLGIRYELTRKRVKNINFRVRSDGTLAVSAPARVPFKEIDALVDARRAWVEKARRDVLAQAARRQEPCPIDKSRALAVFQALEEPVFQKFAPLLPERPMLCVRDMKTRWGVCAPVRRRITLNLRLALYPPEVITYVIVHEYAHFIHLNHSKAFWQVVEQHIPNWRELRRALRFSPPSEEKSV</sequence>
<dbReference type="Pfam" id="PF01863">
    <property type="entry name" value="YgjP-like"/>
    <property type="match status" value="2"/>
</dbReference>
<feature type="domain" description="YgjP-like metallopeptidase" evidence="1">
    <location>
        <begin position="23"/>
        <end position="75"/>
    </location>
</feature>
<gene>
    <name evidence="2" type="ORF">H9698_00520</name>
</gene>
<name>A0A9D2Q1Q2_9FIRM</name>
<dbReference type="CDD" id="cd07344">
    <property type="entry name" value="M48_yhfN_like"/>
    <property type="match status" value="1"/>
</dbReference>
<dbReference type="InterPro" id="IPR002725">
    <property type="entry name" value="YgjP-like_metallopeptidase"/>
</dbReference>
<dbReference type="PANTHER" id="PTHR30399:SF1">
    <property type="entry name" value="UTP PYROPHOSPHATASE"/>
    <property type="match status" value="1"/>
</dbReference>